<dbReference type="PANTHER" id="PTHR43685:SF5">
    <property type="entry name" value="GLYCOSYLTRANSFERASE EPSE-RELATED"/>
    <property type="match status" value="1"/>
</dbReference>
<dbReference type="Proteomes" id="UP000264589">
    <property type="component" value="Unassembled WGS sequence"/>
</dbReference>
<dbReference type="InterPro" id="IPR050834">
    <property type="entry name" value="Glycosyltransf_2"/>
</dbReference>
<dbReference type="InterPro" id="IPR001173">
    <property type="entry name" value="Glyco_trans_2-like"/>
</dbReference>
<keyword evidence="2" id="KW-0328">Glycosyltransferase</keyword>
<comment type="caution">
    <text evidence="5">The sequence shown here is derived from an EMBL/GenBank/DDBJ whole genome shotgun (WGS) entry which is preliminary data.</text>
</comment>
<dbReference type="PANTHER" id="PTHR43685">
    <property type="entry name" value="GLYCOSYLTRANSFERASE"/>
    <property type="match status" value="1"/>
</dbReference>
<dbReference type="AlphaFoldDB" id="A0A371RL06"/>
<reference evidence="5 6" key="1">
    <citation type="submission" date="2018-08" db="EMBL/GenBank/DDBJ databases">
        <title>Parvularcula sp. SM1705, isolated from surface water of the South Sea China.</title>
        <authorList>
            <person name="Sun L."/>
        </authorList>
    </citation>
    <scope>NUCLEOTIDE SEQUENCE [LARGE SCALE GENOMIC DNA]</scope>
    <source>
        <strain evidence="5 6">SM1705</strain>
    </source>
</reference>
<comment type="similarity">
    <text evidence="1">Belongs to the glycosyltransferase 2 family.</text>
</comment>
<dbReference type="OrthoDB" id="6383742at2"/>
<dbReference type="Pfam" id="PF00535">
    <property type="entry name" value="Glycos_transf_2"/>
    <property type="match status" value="1"/>
</dbReference>
<keyword evidence="3 5" id="KW-0808">Transferase</keyword>
<dbReference type="InParanoid" id="A0A371RL06"/>
<evidence type="ECO:0000313" key="6">
    <source>
        <dbReference type="Proteomes" id="UP000264589"/>
    </source>
</evidence>
<dbReference type="Gene3D" id="3.90.550.10">
    <property type="entry name" value="Spore Coat Polysaccharide Biosynthesis Protein SpsA, Chain A"/>
    <property type="match status" value="1"/>
</dbReference>
<protein>
    <submittedName>
        <fullName evidence="5">Glycosyltransferase</fullName>
    </submittedName>
</protein>
<keyword evidence="6" id="KW-1185">Reference proteome</keyword>
<name>A0A371RL06_9PROT</name>
<evidence type="ECO:0000313" key="5">
    <source>
        <dbReference type="EMBL" id="RFB06149.1"/>
    </source>
</evidence>
<gene>
    <name evidence="5" type="ORF">DX908_13260</name>
</gene>
<organism evidence="5 6">
    <name type="scientific">Parvularcula marina</name>
    <dbReference type="NCBI Taxonomy" id="2292771"/>
    <lineage>
        <taxon>Bacteria</taxon>
        <taxon>Pseudomonadati</taxon>
        <taxon>Pseudomonadota</taxon>
        <taxon>Alphaproteobacteria</taxon>
        <taxon>Parvularculales</taxon>
        <taxon>Parvularculaceae</taxon>
        <taxon>Parvularcula</taxon>
    </lineage>
</organism>
<evidence type="ECO:0000256" key="1">
    <source>
        <dbReference type="ARBA" id="ARBA00006739"/>
    </source>
</evidence>
<accession>A0A371RL06</accession>
<proteinExistence type="inferred from homology"/>
<dbReference type="GO" id="GO:0016757">
    <property type="term" value="F:glycosyltransferase activity"/>
    <property type="evidence" value="ECO:0007669"/>
    <property type="project" value="UniProtKB-KW"/>
</dbReference>
<dbReference type="SUPFAM" id="SSF53448">
    <property type="entry name" value="Nucleotide-diphospho-sugar transferases"/>
    <property type="match status" value="1"/>
</dbReference>
<evidence type="ECO:0000259" key="4">
    <source>
        <dbReference type="Pfam" id="PF00535"/>
    </source>
</evidence>
<dbReference type="EMBL" id="QUQO01000001">
    <property type="protein sequence ID" value="RFB06149.1"/>
    <property type="molecule type" value="Genomic_DNA"/>
</dbReference>
<evidence type="ECO:0000256" key="2">
    <source>
        <dbReference type="ARBA" id="ARBA00022676"/>
    </source>
</evidence>
<feature type="domain" description="Glycosyltransferase 2-like" evidence="4">
    <location>
        <begin position="14"/>
        <end position="172"/>
    </location>
</feature>
<sequence length="293" mass="32883">MNKNGENTPVTAWVLMTVYRGDDAAALDDALKSILINQTRTPDGAMIVIDGPVGPELNGVLDTYKDKSPCPFTVMPLSENGGLSLALNVGLQAIPEDVTYVIRHDADDISRPYRLAEQIEFMEQRPEVGMASGQVSIFEGTPENPVGSRYLPAGIDLRDYSRWRTPINHSCTIIRASALTQEREDYPDTRLPFEDWWLSLRFSKRGWPIEAIDSVQMDFRGGPAMIERRRGFAYVKKEITFFEQIIDEGLMSRFDAMKNLAVRTPARLIPASLGRFVYKRALHRKSGNDEAAA</sequence>
<dbReference type="InterPro" id="IPR029044">
    <property type="entry name" value="Nucleotide-diphossugar_trans"/>
</dbReference>
<evidence type="ECO:0000256" key="3">
    <source>
        <dbReference type="ARBA" id="ARBA00022679"/>
    </source>
</evidence>
<dbReference type="RefSeq" id="WP_116392782.1">
    <property type="nucleotide sequence ID" value="NZ_CAXQPM010000004.1"/>
</dbReference>